<dbReference type="Proteomes" id="UP000193435">
    <property type="component" value="Unassembled WGS sequence"/>
</dbReference>
<dbReference type="EMBL" id="FXBJ01000002">
    <property type="protein sequence ID" value="SMH27047.1"/>
    <property type="molecule type" value="Genomic_DNA"/>
</dbReference>
<dbReference type="NCBIfam" id="NF005312">
    <property type="entry name" value="PRK06846.1"/>
    <property type="match status" value="1"/>
</dbReference>
<organism evidence="2 3">
    <name type="scientific">Carnobacterium iners</name>
    <dbReference type="NCBI Taxonomy" id="1073423"/>
    <lineage>
        <taxon>Bacteria</taxon>
        <taxon>Bacillati</taxon>
        <taxon>Bacillota</taxon>
        <taxon>Bacilli</taxon>
        <taxon>Lactobacillales</taxon>
        <taxon>Carnobacteriaceae</taxon>
        <taxon>Carnobacterium</taxon>
    </lineage>
</organism>
<dbReference type="PANTHER" id="PTHR32027:SF9">
    <property type="entry name" value="BLL3847 PROTEIN"/>
    <property type="match status" value="1"/>
</dbReference>
<dbReference type="STRING" id="1073423.SAMN04488700_0423"/>
<accession>A0A1X7MSE1</accession>
<dbReference type="RefSeq" id="WP_085558761.1">
    <property type="nucleotide sequence ID" value="NZ_FOAH01000029.1"/>
</dbReference>
<proteinExistence type="predicted"/>
<dbReference type="InterPro" id="IPR052349">
    <property type="entry name" value="Metallo-hydrolase_Enzymes"/>
</dbReference>
<reference evidence="2 3" key="1">
    <citation type="submission" date="2017-04" db="EMBL/GenBank/DDBJ databases">
        <authorList>
            <person name="Afonso C.L."/>
            <person name="Miller P.J."/>
            <person name="Scott M.A."/>
            <person name="Spackman E."/>
            <person name="Goraichik I."/>
            <person name="Dimitrov K.M."/>
            <person name="Suarez D.L."/>
            <person name="Swayne D.E."/>
        </authorList>
    </citation>
    <scope>NUCLEOTIDE SEQUENCE [LARGE SCALE GENOMIC DNA]</scope>
    <source>
        <strain evidence="2 3">LMG26642</strain>
    </source>
</reference>
<evidence type="ECO:0000259" key="1">
    <source>
        <dbReference type="Pfam" id="PF07969"/>
    </source>
</evidence>
<keyword evidence="3" id="KW-1185">Reference proteome</keyword>
<protein>
    <submittedName>
        <fullName evidence="2">Cytosine/adenosine deaminase</fullName>
    </submittedName>
</protein>
<dbReference type="OrthoDB" id="9815027at2"/>
<dbReference type="InterPro" id="IPR011059">
    <property type="entry name" value="Metal-dep_hydrolase_composite"/>
</dbReference>
<dbReference type="Gene3D" id="2.30.40.10">
    <property type="entry name" value="Urease, subunit C, domain 1"/>
    <property type="match status" value="1"/>
</dbReference>
<dbReference type="InterPro" id="IPR032466">
    <property type="entry name" value="Metal_Hydrolase"/>
</dbReference>
<dbReference type="AlphaFoldDB" id="A0A1X7MSE1"/>
<dbReference type="GO" id="GO:0016814">
    <property type="term" value="F:hydrolase activity, acting on carbon-nitrogen (but not peptide) bonds, in cyclic amidines"/>
    <property type="evidence" value="ECO:0007669"/>
    <property type="project" value="TreeGrafter"/>
</dbReference>
<gene>
    <name evidence="2" type="ORF">SAMN04488700_0423</name>
</gene>
<evidence type="ECO:0000313" key="2">
    <source>
        <dbReference type="EMBL" id="SMH27047.1"/>
    </source>
</evidence>
<evidence type="ECO:0000313" key="3">
    <source>
        <dbReference type="Proteomes" id="UP000193435"/>
    </source>
</evidence>
<dbReference type="Gene3D" id="3.20.20.140">
    <property type="entry name" value="Metal-dependent hydrolases"/>
    <property type="match status" value="1"/>
</dbReference>
<dbReference type="Pfam" id="PF07969">
    <property type="entry name" value="Amidohydro_3"/>
    <property type="match status" value="1"/>
</dbReference>
<dbReference type="PANTHER" id="PTHR32027">
    <property type="entry name" value="CYTOSINE DEAMINASE"/>
    <property type="match status" value="1"/>
</dbReference>
<dbReference type="SUPFAM" id="SSF51556">
    <property type="entry name" value="Metallo-dependent hydrolases"/>
    <property type="match status" value="1"/>
</dbReference>
<dbReference type="SUPFAM" id="SSF51338">
    <property type="entry name" value="Composite domain of metallo-dependent hydrolases"/>
    <property type="match status" value="1"/>
</dbReference>
<name>A0A1X7MSE1_9LACT</name>
<sequence>MVWIKNVCLETGYKEVSFNKFVTTTEVFALEVENGEFKKISKKIPENQTDIIDAKGYLALPSLQDNHIHLDKGHFGGEWQAVVPASGVAERIQEEKEFLRDFLSGTPKKAQALIDLICGNGATFLRVQTNIDSVIGLDNLECVKEVLEKNKHRLDYEIVAFPQHGTLITQDQGLLRSALTSDSNLILGGLDPATIDVDIEKSLHTTFKLAGHYHREVDFHLHDRGTLGLFEINRIIDYTQKYHLEGMVQISHALALADTDEVTIKKIAKRLAELDIGINTTIPIDTTVLPVFLLQKNGVKVRVVNDNINDHWSPFGTGDLIERVSRAAEVFSMKDEKSLSQAYSLVSNGVTPLDASGMKRWPKVGDKANVLFTKAVSAAHLVARVCPERVVMFKGELVSGKFN</sequence>
<feature type="domain" description="Amidohydrolase 3" evidence="1">
    <location>
        <begin position="185"/>
        <end position="349"/>
    </location>
</feature>
<dbReference type="InterPro" id="IPR013108">
    <property type="entry name" value="Amidohydro_3"/>
</dbReference>